<dbReference type="OrthoDB" id="9781415at2"/>
<dbReference type="HAMAP" id="MF_01039">
    <property type="entry name" value="PGAM_GpmA"/>
    <property type="match status" value="1"/>
</dbReference>
<comment type="similarity">
    <text evidence="2 6">Belongs to the phosphoglycerate mutase family. BPG-dependent PGAM subfamily.</text>
</comment>
<dbReference type="FunFam" id="3.40.50.1240:FF:000003">
    <property type="entry name" value="2,3-bisphosphoglycerate-dependent phosphoglycerate mutase"/>
    <property type="match status" value="1"/>
</dbReference>
<feature type="active site" description="Tele-phosphohistidine intermediate" evidence="6 7">
    <location>
        <position position="11"/>
    </location>
</feature>
<comment type="pathway">
    <text evidence="6 10">Carbohydrate degradation; glycolysis; pyruvate from D-glyceraldehyde 3-phosphate: step 3/5.</text>
</comment>
<organism evidence="11 12">
    <name type="scientific">Buchnera aphidicola</name>
    <name type="common">Muscaphis stroyani</name>
    <dbReference type="NCBI Taxonomy" id="1241869"/>
    <lineage>
        <taxon>Bacteria</taxon>
        <taxon>Pseudomonadati</taxon>
        <taxon>Pseudomonadota</taxon>
        <taxon>Gammaproteobacteria</taxon>
        <taxon>Enterobacterales</taxon>
        <taxon>Erwiniaceae</taxon>
        <taxon>Buchnera</taxon>
    </lineage>
</organism>
<proteinExistence type="inferred from homology"/>
<evidence type="ECO:0000256" key="1">
    <source>
        <dbReference type="ARBA" id="ARBA00000380"/>
    </source>
</evidence>
<keyword evidence="4 6" id="KW-0324">Glycolysis</keyword>
<keyword evidence="3 6" id="KW-0312">Gluconeogenesis</keyword>
<dbReference type="SMART" id="SM00855">
    <property type="entry name" value="PGAM"/>
    <property type="match status" value="1"/>
</dbReference>
<feature type="binding site" evidence="6 8">
    <location>
        <begin position="89"/>
        <end position="92"/>
    </location>
    <ligand>
        <name>substrate</name>
    </ligand>
</feature>
<dbReference type="InterPro" id="IPR001345">
    <property type="entry name" value="PG/BPGM_mutase_AS"/>
</dbReference>
<name>A0A4D6YIU8_9GAMM</name>
<dbReference type="InterPro" id="IPR005952">
    <property type="entry name" value="Phosphogly_mut1"/>
</dbReference>
<evidence type="ECO:0000256" key="2">
    <source>
        <dbReference type="ARBA" id="ARBA00006717"/>
    </source>
</evidence>
<feature type="binding site" evidence="6 8">
    <location>
        <position position="62"/>
    </location>
    <ligand>
        <name>substrate</name>
    </ligand>
</feature>
<evidence type="ECO:0000256" key="9">
    <source>
        <dbReference type="PIRSR" id="PIRSR613078-3"/>
    </source>
</evidence>
<dbReference type="GO" id="GO:0006094">
    <property type="term" value="P:gluconeogenesis"/>
    <property type="evidence" value="ECO:0007669"/>
    <property type="project" value="UniProtKB-UniRule"/>
</dbReference>
<dbReference type="PANTHER" id="PTHR11931">
    <property type="entry name" value="PHOSPHOGLYCERATE MUTASE"/>
    <property type="match status" value="1"/>
</dbReference>
<keyword evidence="5 6" id="KW-0413">Isomerase</keyword>
<dbReference type="NCBIfam" id="TIGR01258">
    <property type="entry name" value="pgm_1"/>
    <property type="match status" value="1"/>
</dbReference>
<dbReference type="Pfam" id="PF00300">
    <property type="entry name" value="His_Phos_1"/>
    <property type="match status" value="1"/>
</dbReference>
<evidence type="ECO:0000313" key="11">
    <source>
        <dbReference type="EMBL" id="QCI24375.1"/>
    </source>
</evidence>
<evidence type="ECO:0000256" key="5">
    <source>
        <dbReference type="ARBA" id="ARBA00023235"/>
    </source>
</evidence>
<dbReference type="InterPro" id="IPR013078">
    <property type="entry name" value="His_Pase_superF_clade-1"/>
</dbReference>
<feature type="binding site" evidence="6 8">
    <location>
        <begin position="185"/>
        <end position="186"/>
    </location>
    <ligand>
        <name>substrate</name>
    </ligand>
</feature>
<dbReference type="EMBL" id="CP034861">
    <property type="protein sequence ID" value="QCI24375.1"/>
    <property type="molecule type" value="Genomic_DNA"/>
</dbReference>
<dbReference type="InterPro" id="IPR029033">
    <property type="entry name" value="His_PPase_superfam"/>
</dbReference>
<dbReference type="SUPFAM" id="SSF53254">
    <property type="entry name" value="Phosphoglycerate mutase-like"/>
    <property type="match status" value="1"/>
</dbReference>
<protein>
    <recommendedName>
        <fullName evidence="6 10">2,3-bisphosphoglycerate-dependent phosphoglycerate mutase</fullName>
        <shortName evidence="6">BPG-dependent PGAM</shortName>
        <shortName evidence="6">PGAM</shortName>
        <shortName evidence="6">Phosphoglyceromutase</shortName>
        <shortName evidence="6">dPGM</shortName>
        <ecNumber evidence="6 10">5.4.2.11</ecNumber>
    </recommendedName>
</protein>
<dbReference type="NCBIfam" id="NF010713">
    <property type="entry name" value="PRK14115.1"/>
    <property type="match status" value="1"/>
</dbReference>
<dbReference type="AlphaFoldDB" id="A0A4D6YIU8"/>
<dbReference type="Gene3D" id="3.40.50.1240">
    <property type="entry name" value="Phosphoglycerate mutase-like"/>
    <property type="match status" value="1"/>
</dbReference>
<feature type="site" description="Transition state stabilizer" evidence="6 9">
    <location>
        <position position="184"/>
    </location>
</feature>
<dbReference type="GO" id="GO:0004619">
    <property type="term" value="F:phosphoglycerate mutase activity"/>
    <property type="evidence" value="ECO:0007669"/>
    <property type="project" value="UniProtKB-UniRule"/>
</dbReference>
<gene>
    <name evidence="6" type="primary">gpmA</name>
    <name evidence="11" type="ORF">D9V75_01465</name>
</gene>
<feature type="binding site" evidence="6 8">
    <location>
        <begin position="23"/>
        <end position="24"/>
    </location>
    <ligand>
        <name>substrate</name>
    </ligand>
</feature>
<evidence type="ECO:0000256" key="6">
    <source>
        <dbReference type="HAMAP-Rule" id="MF_01039"/>
    </source>
</evidence>
<evidence type="ECO:0000256" key="3">
    <source>
        <dbReference type="ARBA" id="ARBA00022432"/>
    </source>
</evidence>
<reference evidence="11 12" key="1">
    <citation type="submission" date="2018-12" db="EMBL/GenBank/DDBJ databases">
        <authorList>
            <person name="Chong R.A."/>
        </authorList>
    </citation>
    <scope>NUCLEOTIDE SEQUENCE [LARGE SCALE GENOMIC DNA]</scope>
    <source>
        <strain evidence="11 12">Mst</strain>
    </source>
</reference>
<dbReference type="PROSITE" id="PS00175">
    <property type="entry name" value="PG_MUTASE"/>
    <property type="match status" value="1"/>
</dbReference>
<sequence>MTNKKLVMIRHGESQWNKLNKFTGWYDSELSELGKKEAKIAALLLKKEKFIFDLAYSSVLQRAIHTLWYILKELNQTWLSVEKSWRLNERHYGALQGLNKTETALKFGNKKVMLWRRSVEVLPPQINITDDRFPGNDIRYSHLKIDEIPLGESLYLTSKRVIPYWENTILPQLKNNKRILIVAHGNSLRALMQYLNNLDDENIMKLNIPTAVPIVLEFDKKWIPLTWHYLK</sequence>
<evidence type="ECO:0000256" key="8">
    <source>
        <dbReference type="PIRSR" id="PIRSR613078-2"/>
    </source>
</evidence>
<feature type="active site" description="Proton donor/acceptor" evidence="6 7">
    <location>
        <position position="89"/>
    </location>
</feature>
<comment type="subunit">
    <text evidence="6">Homodimer.</text>
</comment>
<evidence type="ECO:0000256" key="7">
    <source>
        <dbReference type="PIRSR" id="PIRSR613078-1"/>
    </source>
</evidence>
<dbReference type="UniPathway" id="UPA00109">
    <property type="reaction ID" value="UER00186"/>
</dbReference>
<dbReference type="RefSeq" id="WP_158343555.1">
    <property type="nucleotide sequence ID" value="NZ_CP034861.1"/>
</dbReference>
<evidence type="ECO:0000313" key="12">
    <source>
        <dbReference type="Proteomes" id="UP000298673"/>
    </source>
</evidence>
<feature type="binding site" evidence="6 8">
    <location>
        <begin position="10"/>
        <end position="17"/>
    </location>
    <ligand>
        <name>substrate</name>
    </ligand>
</feature>
<dbReference type="Proteomes" id="UP000298673">
    <property type="component" value="Chromosome"/>
</dbReference>
<dbReference type="GO" id="GO:0006096">
    <property type="term" value="P:glycolytic process"/>
    <property type="evidence" value="ECO:0007669"/>
    <property type="project" value="UniProtKB-UniRule"/>
</dbReference>
<dbReference type="EC" id="5.4.2.11" evidence="6 10"/>
<dbReference type="PIRSF" id="PIRSF000709">
    <property type="entry name" value="6PFK_2-Ptase"/>
    <property type="match status" value="1"/>
</dbReference>
<accession>A0A4D6YIU8</accession>
<feature type="binding site" evidence="6 8">
    <location>
        <position position="100"/>
    </location>
    <ligand>
        <name>substrate</name>
    </ligand>
</feature>
<comment type="function">
    <text evidence="6 10">Catalyzes the interconversion of 2-phosphoglycerate and 3-phosphoglycerate.</text>
</comment>
<evidence type="ECO:0000256" key="10">
    <source>
        <dbReference type="RuleBase" id="RU004512"/>
    </source>
</evidence>
<evidence type="ECO:0000256" key="4">
    <source>
        <dbReference type="ARBA" id="ARBA00023152"/>
    </source>
</evidence>
<comment type="catalytic activity">
    <reaction evidence="1 6 10">
        <text>(2R)-2-phosphoglycerate = (2R)-3-phosphoglycerate</text>
        <dbReference type="Rhea" id="RHEA:15901"/>
        <dbReference type="ChEBI" id="CHEBI:58272"/>
        <dbReference type="ChEBI" id="CHEBI:58289"/>
        <dbReference type="EC" id="5.4.2.11"/>
    </reaction>
</comment>
<feature type="binding site" evidence="6 8">
    <location>
        <begin position="116"/>
        <end position="117"/>
    </location>
    <ligand>
        <name>substrate</name>
    </ligand>
</feature>
<dbReference type="CDD" id="cd07067">
    <property type="entry name" value="HP_PGM_like"/>
    <property type="match status" value="1"/>
</dbReference>
<reference evidence="11 12" key="2">
    <citation type="submission" date="2019-05" db="EMBL/GenBank/DDBJ databases">
        <title>Genome evolution of the obligate endosymbiont Buchnera aphidicola.</title>
        <authorList>
            <person name="Moran N.A."/>
        </authorList>
    </citation>
    <scope>NUCLEOTIDE SEQUENCE [LARGE SCALE GENOMIC DNA]</scope>
    <source>
        <strain evidence="11 12">Mst</strain>
    </source>
</reference>